<comment type="caution">
    <text evidence="4">The sequence shown here is derived from an EMBL/GenBank/DDBJ whole genome shotgun (WGS) entry which is preliminary data.</text>
</comment>
<dbReference type="Proteomes" id="UP001362999">
    <property type="component" value="Unassembled WGS sequence"/>
</dbReference>
<proteinExistence type="predicted"/>
<sequence>MAPQSLLPKSVAAIALVGLFVLHNDAQAVLVNHTIEDFDIAVDYGNCTIHTCDATSSVPNPCHQQSYEKQTITIVTPLSEGCSVKVPFNEFFKEPPYIVTSIVPPSLVAQLKLITWASILRSIKPIPLLLFPPRIFQQPNQAHILIISSTAEIFMVDKFIYTVDDGISDPLKPVPTAGSSDPTSDGASSIGATSISRSSLTCSVGQSTSAASAFQPLFPSTPSSPSAKQSTTKIAVILGGALGGLLFCAAIIITVLARRIRRWLKTSNRNANVLLEPYPSPATWSSEAYQIPLVAIDKPIPRRRRTDRLRRETRRKGKFERVSQYQGREGMIPRLRNILREQWAEETNTCQPIM</sequence>
<keyword evidence="3" id="KW-0732">Signal</keyword>
<keyword evidence="5" id="KW-1185">Reference proteome</keyword>
<keyword evidence="2" id="KW-0812">Transmembrane</keyword>
<evidence type="ECO:0000313" key="5">
    <source>
        <dbReference type="Proteomes" id="UP001362999"/>
    </source>
</evidence>
<evidence type="ECO:0000256" key="2">
    <source>
        <dbReference type="SAM" id="Phobius"/>
    </source>
</evidence>
<accession>A0AAV9ZJ42</accession>
<keyword evidence="2" id="KW-1133">Transmembrane helix</keyword>
<feature type="region of interest" description="Disordered" evidence="1">
    <location>
        <begin position="172"/>
        <end position="192"/>
    </location>
</feature>
<reference evidence="4 5" key="1">
    <citation type="journal article" date="2024" name="J Genomics">
        <title>Draft genome sequencing and assembly of Favolaschia claudopus CIRM-BRFM 2984 isolated from oak limbs.</title>
        <authorList>
            <person name="Navarro D."/>
            <person name="Drula E."/>
            <person name="Chaduli D."/>
            <person name="Cazenave R."/>
            <person name="Ahrendt S."/>
            <person name="Wang J."/>
            <person name="Lipzen A."/>
            <person name="Daum C."/>
            <person name="Barry K."/>
            <person name="Grigoriev I.V."/>
            <person name="Favel A."/>
            <person name="Rosso M.N."/>
            <person name="Martin F."/>
        </authorList>
    </citation>
    <scope>NUCLEOTIDE SEQUENCE [LARGE SCALE GENOMIC DNA]</scope>
    <source>
        <strain evidence="4 5">CIRM-BRFM 2984</strain>
    </source>
</reference>
<feature type="compositionally biased region" description="Low complexity" evidence="1">
    <location>
        <begin position="183"/>
        <end position="192"/>
    </location>
</feature>
<evidence type="ECO:0000256" key="3">
    <source>
        <dbReference type="SAM" id="SignalP"/>
    </source>
</evidence>
<dbReference type="EMBL" id="JAWWNJ010000143">
    <property type="protein sequence ID" value="KAK6983959.1"/>
    <property type="molecule type" value="Genomic_DNA"/>
</dbReference>
<protein>
    <submittedName>
        <fullName evidence="4">Uncharacterized protein</fullName>
    </submittedName>
</protein>
<feature type="transmembrane region" description="Helical" evidence="2">
    <location>
        <begin position="234"/>
        <end position="257"/>
    </location>
</feature>
<gene>
    <name evidence="4" type="ORF">R3P38DRAFT_3232766</name>
</gene>
<feature type="chain" id="PRO_5043620272" evidence="3">
    <location>
        <begin position="29"/>
        <end position="354"/>
    </location>
</feature>
<dbReference type="AlphaFoldDB" id="A0AAV9ZJ42"/>
<evidence type="ECO:0000256" key="1">
    <source>
        <dbReference type="SAM" id="MobiDB-lite"/>
    </source>
</evidence>
<name>A0AAV9ZJ42_9AGAR</name>
<organism evidence="4 5">
    <name type="scientific">Favolaschia claudopus</name>
    <dbReference type="NCBI Taxonomy" id="2862362"/>
    <lineage>
        <taxon>Eukaryota</taxon>
        <taxon>Fungi</taxon>
        <taxon>Dikarya</taxon>
        <taxon>Basidiomycota</taxon>
        <taxon>Agaricomycotina</taxon>
        <taxon>Agaricomycetes</taxon>
        <taxon>Agaricomycetidae</taxon>
        <taxon>Agaricales</taxon>
        <taxon>Marasmiineae</taxon>
        <taxon>Mycenaceae</taxon>
        <taxon>Favolaschia</taxon>
    </lineage>
</organism>
<evidence type="ECO:0000313" key="4">
    <source>
        <dbReference type="EMBL" id="KAK6983959.1"/>
    </source>
</evidence>
<feature type="signal peptide" evidence="3">
    <location>
        <begin position="1"/>
        <end position="28"/>
    </location>
</feature>
<keyword evidence="2" id="KW-0472">Membrane</keyword>